<accession>A0AAN7YV69</accession>
<dbReference type="PANTHER" id="PTHR15666:SF1">
    <property type="entry name" value="COMM DOMAIN-CONTAINING PROTEIN 5"/>
    <property type="match status" value="1"/>
</dbReference>
<proteinExistence type="inferred from homology"/>
<dbReference type="PANTHER" id="PTHR15666">
    <property type="entry name" value="COMM DOMAIN CONTAINING PROTEIN 5"/>
    <property type="match status" value="1"/>
</dbReference>
<dbReference type="EMBL" id="JAVFKY010000004">
    <property type="protein sequence ID" value="KAK5576907.1"/>
    <property type="molecule type" value="Genomic_DNA"/>
</dbReference>
<gene>
    <name evidence="5" type="ORF">RB653_001844</name>
</gene>
<comment type="function">
    <text evidence="2">Scaffold protein in the commander complex that is essential for endosomal recycling of transmembrane cargos; the commander complex is composed of the CCC subcomplex and the retriever subcomplex.</text>
</comment>
<name>A0AAN7YV69_9MYCE</name>
<organism evidence="5 6">
    <name type="scientific">Dictyostelium firmibasis</name>
    <dbReference type="NCBI Taxonomy" id="79012"/>
    <lineage>
        <taxon>Eukaryota</taxon>
        <taxon>Amoebozoa</taxon>
        <taxon>Evosea</taxon>
        <taxon>Eumycetozoa</taxon>
        <taxon>Dictyostelia</taxon>
        <taxon>Dictyosteliales</taxon>
        <taxon>Dictyosteliaceae</taxon>
        <taxon>Dictyostelium</taxon>
    </lineage>
</organism>
<keyword evidence="6" id="KW-1185">Reference proteome</keyword>
<dbReference type="GO" id="GO:0005634">
    <property type="term" value="C:nucleus"/>
    <property type="evidence" value="ECO:0007669"/>
    <property type="project" value="TreeGrafter"/>
</dbReference>
<dbReference type="InterPro" id="IPR037357">
    <property type="entry name" value="COMMD5"/>
</dbReference>
<evidence type="ECO:0000259" key="4">
    <source>
        <dbReference type="PROSITE" id="PS51269"/>
    </source>
</evidence>
<feature type="domain" description="COMM" evidence="4">
    <location>
        <begin position="148"/>
        <end position="212"/>
    </location>
</feature>
<dbReference type="Proteomes" id="UP001344447">
    <property type="component" value="Unassembled WGS sequence"/>
</dbReference>
<evidence type="ECO:0000313" key="6">
    <source>
        <dbReference type="Proteomes" id="UP001344447"/>
    </source>
</evidence>
<comment type="similarity">
    <text evidence="3">Belongs to the COMM domain-containing protein 5 family.</text>
</comment>
<reference evidence="5 6" key="1">
    <citation type="submission" date="2023-11" db="EMBL/GenBank/DDBJ databases">
        <title>Dfirmibasis_genome.</title>
        <authorList>
            <person name="Edelbroek B."/>
            <person name="Kjellin J."/>
            <person name="Jerlstrom-Hultqvist J."/>
            <person name="Soderbom F."/>
        </authorList>
    </citation>
    <scope>NUCLEOTIDE SEQUENCE [LARGE SCALE GENOMIC DNA]</scope>
    <source>
        <strain evidence="5 6">TNS-C-14</strain>
    </source>
</reference>
<evidence type="ECO:0000256" key="3">
    <source>
        <dbReference type="ARBA" id="ARBA00093452"/>
    </source>
</evidence>
<dbReference type="AlphaFoldDB" id="A0AAN7YV69"/>
<dbReference type="InterPro" id="IPR017920">
    <property type="entry name" value="COMM"/>
</dbReference>
<evidence type="ECO:0000256" key="1">
    <source>
        <dbReference type="ARBA" id="ARBA00016556"/>
    </source>
</evidence>
<protein>
    <recommendedName>
        <fullName evidence="1">COMM domain-containing protein 5</fullName>
    </recommendedName>
</protein>
<evidence type="ECO:0000256" key="2">
    <source>
        <dbReference type="ARBA" id="ARBA00093300"/>
    </source>
</evidence>
<sequence>MTERVSYLGYNIPSEVKNMIPVCQKFEQTFIRDILSMVVLYMKTKKINLVKKEEEDKLNQITDSIHDKLTVSSNEKKVDPNLSSIVFTGLYYILKIALKKKVSNQIFVADITDLKLPQPLITDLTNIYNTQGKDLTERSNNDKILFPQLSSLKWRVDVIISSSFTSRVLNPVILMEMNDNNGKSKVFEVSIDNFHKLRYNVAKLLKDLEDLEQIQILSKLENK</sequence>
<dbReference type="PROSITE" id="PS51269">
    <property type="entry name" value="COMM"/>
    <property type="match status" value="1"/>
</dbReference>
<comment type="caution">
    <text evidence="5">The sequence shown here is derived from an EMBL/GenBank/DDBJ whole genome shotgun (WGS) entry which is preliminary data.</text>
</comment>
<evidence type="ECO:0000313" key="5">
    <source>
        <dbReference type="EMBL" id="KAK5576907.1"/>
    </source>
</evidence>
<dbReference type="Pfam" id="PF07258">
    <property type="entry name" value="COMM_domain"/>
    <property type="match status" value="1"/>
</dbReference>